<accession>A0ABV2NP48</accession>
<reference evidence="2 3" key="1">
    <citation type="submission" date="2024-06" db="EMBL/GenBank/DDBJ databases">
        <title>Genomics of switchgrass bacterial isolates.</title>
        <authorList>
            <person name="Shade A."/>
        </authorList>
    </citation>
    <scope>NUCLEOTIDE SEQUENCE [LARGE SCALE GENOMIC DNA]</scope>
    <source>
        <strain evidence="2 3">PvP084</strain>
    </source>
</reference>
<dbReference type="EMBL" id="JBEPNW010000002">
    <property type="protein sequence ID" value="MET3868287.1"/>
    <property type="molecule type" value="Genomic_DNA"/>
</dbReference>
<dbReference type="Proteomes" id="UP001549119">
    <property type="component" value="Unassembled WGS sequence"/>
</dbReference>
<dbReference type="InterPro" id="IPR003615">
    <property type="entry name" value="HNH_nuc"/>
</dbReference>
<dbReference type="CDD" id="cd00085">
    <property type="entry name" value="HNHc"/>
    <property type="match status" value="1"/>
</dbReference>
<evidence type="ECO:0000259" key="1">
    <source>
        <dbReference type="Pfam" id="PF01844"/>
    </source>
</evidence>
<keyword evidence="3" id="KW-1185">Reference proteome</keyword>
<dbReference type="InterPro" id="IPR002711">
    <property type="entry name" value="HNH"/>
</dbReference>
<dbReference type="RefSeq" id="WP_209650483.1">
    <property type="nucleotide sequence ID" value="NZ_JBEPNV010000001.1"/>
</dbReference>
<evidence type="ECO:0000313" key="2">
    <source>
        <dbReference type="EMBL" id="MET3868287.1"/>
    </source>
</evidence>
<proteinExistence type="predicted"/>
<organism evidence="2 3">
    <name type="scientific">Methylobacterium radiotolerans</name>
    <dbReference type="NCBI Taxonomy" id="31998"/>
    <lineage>
        <taxon>Bacteria</taxon>
        <taxon>Pseudomonadati</taxon>
        <taxon>Pseudomonadota</taxon>
        <taxon>Alphaproteobacteria</taxon>
        <taxon>Hyphomicrobiales</taxon>
        <taxon>Methylobacteriaceae</taxon>
        <taxon>Methylobacterium</taxon>
    </lineage>
</organism>
<comment type="caution">
    <text evidence="2">The sequence shown here is derived from an EMBL/GenBank/DDBJ whole genome shotgun (WGS) entry which is preliminary data.</text>
</comment>
<protein>
    <recommendedName>
        <fullName evidence="1">HNH domain-containing protein</fullName>
    </recommendedName>
</protein>
<name>A0ABV2NP48_9HYPH</name>
<feature type="domain" description="HNH" evidence="1">
    <location>
        <begin position="43"/>
        <end position="76"/>
    </location>
</feature>
<gene>
    <name evidence="2" type="ORF">ABIC20_005596</name>
</gene>
<dbReference type="Gene3D" id="1.10.30.50">
    <property type="match status" value="1"/>
</dbReference>
<dbReference type="Pfam" id="PF01844">
    <property type="entry name" value="HNH"/>
    <property type="match status" value="1"/>
</dbReference>
<evidence type="ECO:0000313" key="3">
    <source>
        <dbReference type="Proteomes" id="UP001549119"/>
    </source>
</evidence>
<sequence>MAARRRTNFPTDVRKAALARAAGRCEGVLPTGLRCEAVLQASQYVFDHVVTDFHGGRATLDNCQVLCKDCDRAKTAADQTAIADTRRAYDAHHRLRAPRKPMAGGRFDRVSRGLDGLTRDRDTGAVRSRLSSIDVRDL</sequence>